<dbReference type="GO" id="GO:0006355">
    <property type="term" value="P:regulation of DNA-templated transcription"/>
    <property type="evidence" value="ECO:0007669"/>
    <property type="project" value="InterPro"/>
</dbReference>
<evidence type="ECO:0000256" key="5">
    <source>
        <dbReference type="SAM" id="MobiDB-lite"/>
    </source>
</evidence>
<reference evidence="8" key="1">
    <citation type="submission" date="2016-05" db="EMBL/GenBank/DDBJ databases">
        <title>Comparative genomics of biotechnologically important yeasts.</title>
        <authorList>
            <consortium name="DOE Joint Genome Institute"/>
            <person name="Riley R."/>
            <person name="Haridas S."/>
            <person name="Wolfe K.H."/>
            <person name="Lopes M.R."/>
            <person name="Hittinger C.T."/>
            <person name="Goker M."/>
            <person name="Salamov A."/>
            <person name="Wisecaver J."/>
            <person name="Long T.M."/>
            <person name="Aerts A.L."/>
            <person name="Barry K."/>
            <person name="Choi C."/>
            <person name="Clum A."/>
            <person name="Coughlan A.Y."/>
            <person name="Deshpande S."/>
            <person name="Douglass A.P."/>
            <person name="Hanson S.J."/>
            <person name="Klenk H.-P."/>
            <person name="Labutti K."/>
            <person name="Lapidus A."/>
            <person name="Lindquist E."/>
            <person name="Lipzen A."/>
            <person name="Meier-Kolthoff J.P."/>
            <person name="Ohm R.A."/>
            <person name="Otillar R.P."/>
            <person name="Pangilinan J."/>
            <person name="Peng Y."/>
            <person name="Rokas A."/>
            <person name="Rosa C.A."/>
            <person name="Scheuner C."/>
            <person name="Sibirny A.A."/>
            <person name="Slot J.C."/>
            <person name="Stielow J.B."/>
            <person name="Sun H."/>
            <person name="Kurtzman C.P."/>
            <person name="Blackwell M."/>
            <person name="Grigoriev I.V."/>
            <person name="Jeffries T.W."/>
        </authorList>
    </citation>
    <scope>NUCLEOTIDE SEQUENCE [LARGE SCALE GENOMIC DNA]</scope>
    <source>
        <strain evidence="8">NRRL Y-1933</strain>
    </source>
</reference>
<dbReference type="PANTHER" id="PTHR45658">
    <property type="entry name" value="GATA TRANSCRIPTION FACTOR"/>
    <property type="match status" value="1"/>
</dbReference>
<feature type="compositionally biased region" description="Low complexity" evidence="5">
    <location>
        <begin position="76"/>
        <end position="87"/>
    </location>
</feature>
<dbReference type="Gene3D" id="3.30.50.10">
    <property type="entry name" value="Erythroid Transcription Factor GATA-1, subunit A"/>
    <property type="match status" value="1"/>
</dbReference>
<feature type="region of interest" description="Disordered" evidence="5">
    <location>
        <begin position="288"/>
        <end position="328"/>
    </location>
</feature>
<dbReference type="STRING" id="984485.A0A1E4RG77"/>
<keyword evidence="3" id="KW-0862">Zinc</keyword>
<dbReference type="OrthoDB" id="2162994at2759"/>
<dbReference type="SMART" id="SM00401">
    <property type="entry name" value="ZnF_GATA"/>
    <property type="match status" value="1"/>
</dbReference>
<dbReference type="InterPro" id="IPR000679">
    <property type="entry name" value="Znf_GATA"/>
</dbReference>
<keyword evidence="8" id="KW-1185">Reference proteome</keyword>
<dbReference type="InterPro" id="IPR051140">
    <property type="entry name" value="GATA_TF"/>
</dbReference>
<evidence type="ECO:0000256" key="4">
    <source>
        <dbReference type="PROSITE-ProRule" id="PRU00094"/>
    </source>
</evidence>
<dbReference type="EMBL" id="KV454543">
    <property type="protein sequence ID" value="ODV66216.1"/>
    <property type="molecule type" value="Genomic_DNA"/>
</dbReference>
<dbReference type="GO" id="GO:0008270">
    <property type="term" value="F:zinc ion binding"/>
    <property type="evidence" value="ECO:0007669"/>
    <property type="project" value="UniProtKB-KW"/>
</dbReference>
<evidence type="ECO:0000256" key="1">
    <source>
        <dbReference type="ARBA" id="ARBA00022723"/>
    </source>
</evidence>
<dbReference type="PROSITE" id="PS50114">
    <property type="entry name" value="GATA_ZN_FINGER_2"/>
    <property type="match status" value="1"/>
</dbReference>
<dbReference type="RefSeq" id="XP_020075283.1">
    <property type="nucleotide sequence ID" value="XM_020223665.1"/>
</dbReference>
<feature type="compositionally biased region" description="Basic and acidic residues" evidence="5">
    <location>
        <begin position="296"/>
        <end position="319"/>
    </location>
</feature>
<organism evidence="7 8">
    <name type="scientific">Hyphopichia burtonii NRRL Y-1933</name>
    <dbReference type="NCBI Taxonomy" id="984485"/>
    <lineage>
        <taxon>Eukaryota</taxon>
        <taxon>Fungi</taxon>
        <taxon>Dikarya</taxon>
        <taxon>Ascomycota</taxon>
        <taxon>Saccharomycotina</taxon>
        <taxon>Pichiomycetes</taxon>
        <taxon>Debaryomycetaceae</taxon>
        <taxon>Hyphopichia</taxon>
    </lineage>
</organism>
<protein>
    <recommendedName>
        <fullName evidence="6">GATA-type domain-containing protein</fullName>
    </recommendedName>
</protein>
<dbReference type="GO" id="GO:0043565">
    <property type="term" value="F:sequence-specific DNA binding"/>
    <property type="evidence" value="ECO:0007669"/>
    <property type="project" value="InterPro"/>
</dbReference>
<dbReference type="SUPFAM" id="SSF57716">
    <property type="entry name" value="Glucocorticoid receptor-like (DNA-binding domain)"/>
    <property type="match status" value="1"/>
</dbReference>
<feature type="region of interest" description="Disordered" evidence="5">
    <location>
        <begin position="71"/>
        <end position="100"/>
    </location>
</feature>
<keyword evidence="2 4" id="KW-0863">Zinc-finger</keyword>
<dbReference type="CDD" id="cd00202">
    <property type="entry name" value="ZnF_GATA"/>
    <property type="match status" value="1"/>
</dbReference>
<evidence type="ECO:0000313" key="7">
    <source>
        <dbReference type="EMBL" id="ODV66216.1"/>
    </source>
</evidence>
<evidence type="ECO:0000256" key="2">
    <source>
        <dbReference type="ARBA" id="ARBA00022771"/>
    </source>
</evidence>
<dbReference type="PANTHER" id="PTHR45658:SF18">
    <property type="entry name" value="PROTEIN GAT2"/>
    <property type="match status" value="1"/>
</dbReference>
<evidence type="ECO:0000259" key="6">
    <source>
        <dbReference type="PROSITE" id="PS50114"/>
    </source>
</evidence>
<keyword evidence="1" id="KW-0479">Metal-binding</keyword>
<sequence>MLGLKPGESSDVGALVQGQSSQYQQFYPGPSFCDLLVSSYRGSLPTNRSHHPNHSISASISLPTIAHTPQASITGDSDLLSSALPSPQDTTGRQLPDYSYYDRGQTNLELQTFRFPQESEQSQDYTFPNQGYSLESRRSLPKNVFNESPDLPSTSSPSRLIHHVKSLSSTTTFNPDYQTQPQEEELIYDVQKIISLSNNINHNISDIYNGYANLIAESKPRYSPSVDTLEGHAVDAQGIEKQIKREAFKNFMGSIKAYTLDSLLFDLEADMKAVQRLKDYKASLTKEQASSSSEFKQMKKETKAPVSKPKQDLPKRSKQTDTSPKRRKSELYIGGDVLHLNINKPVLETNAHMSPIQKSFLNKEFLIKKDIQCEQCGSKETPEWRKGPPSCKTLCNACGIYFAKLTKKYDAEEAEKIMSDKKAAGTPHERKVA</sequence>
<dbReference type="Proteomes" id="UP000095085">
    <property type="component" value="Unassembled WGS sequence"/>
</dbReference>
<feature type="domain" description="GATA-type" evidence="6">
    <location>
        <begin position="367"/>
        <end position="402"/>
    </location>
</feature>
<proteinExistence type="predicted"/>
<evidence type="ECO:0000256" key="3">
    <source>
        <dbReference type="ARBA" id="ARBA00022833"/>
    </source>
</evidence>
<dbReference type="GeneID" id="30998214"/>
<gene>
    <name evidence="7" type="ORF">HYPBUDRAFT_7507</name>
</gene>
<dbReference type="AlphaFoldDB" id="A0A1E4RG77"/>
<name>A0A1E4RG77_9ASCO</name>
<dbReference type="Pfam" id="PF00320">
    <property type="entry name" value="GATA"/>
    <property type="match status" value="1"/>
</dbReference>
<evidence type="ECO:0000313" key="8">
    <source>
        <dbReference type="Proteomes" id="UP000095085"/>
    </source>
</evidence>
<dbReference type="InterPro" id="IPR013088">
    <property type="entry name" value="Znf_NHR/GATA"/>
</dbReference>
<accession>A0A1E4RG77</accession>